<proteinExistence type="predicted"/>
<organism evidence="2 3">
    <name type="scientific">Vespula pensylvanica</name>
    <name type="common">Western yellow jacket</name>
    <name type="synonym">Wasp</name>
    <dbReference type="NCBI Taxonomy" id="30213"/>
    <lineage>
        <taxon>Eukaryota</taxon>
        <taxon>Metazoa</taxon>
        <taxon>Ecdysozoa</taxon>
        <taxon>Arthropoda</taxon>
        <taxon>Hexapoda</taxon>
        <taxon>Insecta</taxon>
        <taxon>Pterygota</taxon>
        <taxon>Neoptera</taxon>
        <taxon>Endopterygota</taxon>
        <taxon>Hymenoptera</taxon>
        <taxon>Apocrita</taxon>
        <taxon>Aculeata</taxon>
        <taxon>Vespoidea</taxon>
        <taxon>Vespidae</taxon>
        <taxon>Vespinae</taxon>
        <taxon>Vespula</taxon>
    </lineage>
</organism>
<evidence type="ECO:0000313" key="3">
    <source>
        <dbReference type="Proteomes" id="UP000600918"/>
    </source>
</evidence>
<evidence type="ECO:0000313" key="2">
    <source>
        <dbReference type="EMBL" id="KAF7426919.1"/>
    </source>
</evidence>
<comment type="caution">
    <text evidence="2">The sequence shown here is derived from an EMBL/GenBank/DDBJ whole genome shotgun (WGS) entry which is preliminary data.</text>
</comment>
<gene>
    <name evidence="2" type="ORF">H0235_006613</name>
</gene>
<reference evidence="2" key="1">
    <citation type="journal article" date="2020" name="G3 (Bethesda)">
        <title>High-Quality Assemblies for Three Invasive Social Wasps from the &lt;i&gt;Vespula&lt;/i&gt; Genus.</title>
        <authorList>
            <person name="Harrop T.W.R."/>
            <person name="Guhlin J."/>
            <person name="McLaughlin G.M."/>
            <person name="Permina E."/>
            <person name="Stockwell P."/>
            <person name="Gilligan J."/>
            <person name="Le Lec M.F."/>
            <person name="Gruber M.A.M."/>
            <person name="Quinn O."/>
            <person name="Lovegrove M."/>
            <person name="Duncan E.J."/>
            <person name="Remnant E.J."/>
            <person name="Van Eeckhoven J."/>
            <person name="Graham B."/>
            <person name="Knapp R.A."/>
            <person name="Langford K.W."/>
            <person name="Kronenberg Z."/>
            <person name="Press M.O."/>
            <person name="Eacker S.M."/>
            <person name="Wilson-Rankin E.E."/>
            <person name="Purcell J."/>
            <person name="Lester P.J."/>
            <person name="Dearden P.K."/>
        </authorList>
    </citation>
    <scope>NUCLEOTIDE SEQUENCE</scope>
    <source>
        <strain evidence="2">Volc-1</strain>
    </source>
</reference>
<evidence type="ECO:0000256" key="1">
    <source>
        <dbReference type="SAM" id="MobiDB-lite"/>
    </source>
</evidence>
<feature type="region of interest" description="Disordered" evidence="1">
    <location>
        <begin position="40"/>
        <end position="68"/>
    </location>
</feature>
<sequence length="183" mass="20150">MVEKARRGRGNRRGENTIISFVRSRCHDAYGCAVSHYDTHEAAKTKEEEPKKRGERGGEGGGKGGEDRTATAMNFALNVPTTNGFISFCRSRTTVGRSKRACRGGYSPWTNQHPTHAVALLSATNHRGTISRLSRNTLLEDSTCGGRNGDLASGIKRPRGFPFQRYDLLDFFIAQSKSNESLL</sequence>
<accession>A0A834UAR5</accession>
<name>A0A834UAR5_VESPE</name>
<dbReference type="Proteomes" id="UP000600918">
    <property type="component" value="Unassembled WGS sequence"/>
</dbReference>
<dbReference type="AlphaFoldDB" id="A0A834UAR5"/>
<dbReference type="EMBL" id="JACSDY010000005">
    <property type="protein sequence ID" value="KAF7426919.1"/>
    <property type="molecule type" value="Genomic_DNA"/>
</dbReference>
<protein>
    <submittedName>
        <fullName evidence="2">Uncharacterized protein</fullName>
    </submittedName>
</protein>
<keyword evidence="3" id="KW-1185">Reference proteome</keyword>